<dbReference type="InterPro" id="IPR050109">
    <property type="entry name" value="HTH-type_TetR-like_transc_reg"/>
</dbReference>
<dbReference type="Gene3D" id="1.10.10.60">
    <property type="entry name" value="Homeodomain-like"/>
    <property type="match status" value="1"/>
</dbReference>
<dbReference type="EMBL" id="QZWZ01000031">
    <property type="protein sequence ID" value="RJT31417.1"/>
    <property type="molecule type" value="Genomic_DNA"/>
</dbReference>
<accession>A0A3A5KFT2</accession>
<proteinExistence type="predicted"/>
<name>A0A3A5KFT2_9HYPH</name>
<dbReference type="AlphaFoldDB" id="A0A3A5KFT2"/>
<dbReference type="RefSeq" id="WP_120017655.1">
    <property type="nucleotide sequence ID" value="NZ_QZWZ01000031.1"/>
</dbReference>
<dbReference type="Gene3D" id="1.10.357.10">
    <property type="entry name" value="Tetracycline Repressor, domain 2"/>
    <property type="match status" value="1"/>
</dbReference>
<evidence type="ECO:0000256" key="3">
    <source>
        <dbReference type="ARBA" id="ARBA00023163"/>
    </source>
</evidence>
<evidence type="ECO:0000256" key="2">
    <source>
        <dbReference type="ARBA" id="ARBA00023125"/>
    </source>
</evidence>
<dbReference type="InterPro" id="IPR001647">
    <property type="entry name" value="HTH_TetR"/>
</dbReference>
<keyword evidence="3" id="KW-0804">Transcription</keyword>
<dbReference type="SUPFAM" id="SSF48498">
    <property type="entry name" value="Tetracyclin repressor-like, C-terminal domain"/>
    <property type="match status" value="1"/>
</dbReference>
<feature type="DNA-binding region" description="H-T-H motif" evidence="4">
    <location>
        <begin position="41"/>
        <end position="60"/>
    </location>
</feature>
<dbReference type="OrthoDB" id="2356263at2"/>
<dbReference type="Pfam" id="PF09209">
    <property type="entry name" value="CecR_C"/>
    <property type="match status" value="1"/>
</dbReference>
<evidence type="ECO:0000256" key="4">
    <source>
        <dbReference type="PROSITE-ProRule" id="PRU00335"/>
    </source>
</evidence>
<dbReference type="PRINTS" id="PR00455">
    <property type="entry name" value="HTHTETR"/>
</dbReference>
<evidence type="ECO:0000313" key="7">
    <source>
        <dbReference type="Proteomes" id="UP000272706"/>
    </source>
</evidence>
<sequence length="229" mass="24439">MSKSPNARTPPREASPADMTRAALIRAALKLFGRRGFDGTSTREIAAEAKANIGSIAYHFGGKEGLRAAAADYIVDTMQAIAGQAIGAAQAAPPANAEAAQAQLVATLERMVTFIVASPEADEIVQFVLRELSHPTAALDRIYAGVLEPTHRRLGLIWEQATGEPAESEATRLTVFTLIGQVIYFRIGREAVMRRMGWREIGEAEAAKVAAVATDNLKAMLAARKGSKP</sequence>
<comment type="caution">
    <text evidence="6">The sequence shown here is derived from an EMBL/GenBank/DDBJ whole genome shotgun (WGS) entry which is preliminary data.</text>
</comment>
<dbReference type="InterPro" id="IPR036271">
    <property type="entry name" value="Tet_transcr_reg_TetR-rel_C_sf"/>
</dbReference>
<protein>
    <submittedName>
        <fullName evidence="6">DUF1956 domain-containing protein</fullName>
    </submittedName>
</protein>
<evidence type="ECO:0000256" key="1">
    <source>
        <dbReference type="ARBA" id="ARBA00023015"/>
    </source>
</evidence>
<dbReference type="InterPro" id="IPR015292">
    <property type="entry name" value="Tscrpt_reg_YbiH_C"/>
</dbReference>
<organism evidence="6 7">
    <name type="scientific">Mesorhizobium waimense</name>
    <dbReference type="NCBI Taxonomy" id="1300307"/>
    <lineage>
        <taxon>Bacteria</taxon>
        <taxon>Pseudomonadati</taxon>
        <taxon>Pseudomonadota</taxon>
        <taxon>Alphaproteobacteria</taxon>
        <taxon>Hyphomicrobiales</taxon>
        <taxon>Phyllobacteriaceae</taxon>
        <taxon>Mesorhizobium</taxon>
    </lineage>
</organism>
<dbReference type="Pfam" id="PF00440">
    <property type="entry name" value="TetR_N"/>
    <property type="match status" value="1"/>
</dbReference>
<evidence type="ECO:0000259" key="5">
    <source>
        <dbReference type="PROSITE" id="PS50977"/>
    </source>
</evidence>
<reference evidence="6 7" key="1">
    <citation type="submission" date="2018-09" db="EMBL/GenBank/DDBJ databases">
        <title>Mesorhizobium carmichaelinearum sp. nov. isolated from Carmichaelinea spp. root nodules in New Zealand.</title>
        <authorList>
            <person name="De Meyer S.E."/>
        </authorList>
    </citation>
    <scope>NUCLEOTIDE SEQUENCE [LARGE SCALE GENOMIC DNA]</scope>
    <source>
        <strain evidence="6 7">ICMP19557</strain>
    </source>
</reference>
<dbReference type="PROSITE" id="PS50977">
    <property type="entry name" value="HTH_TETR_2"/>
    <property type="match status" value="1"/>
</dbReference>
<dbReference type="SUPFAM" id="SSF46689">
    <property type="entry name" value="Homeodomain-like"/>
    <property type="match status" value="1"/>
</dbReference>
<feature type="domain" description="HTH tetR-type" evidence="5">
    <location>
        <begin position="18"/>
        <end position="78"/>
    </location>
</feature>
<dbReference type="GO" id="GO:0000976">
    <property type="term" value="F:transcription cis-regulatory region binding"/>
    <property type="evidence" value="ECO:0007669"/>
    <property type="project" value="TreeGrafter"/>
</dbReference>
<keyword evidence="2 4" id="KW-0238">DNA-binding</keyword>
<gene>
    <name evidence="6" type="ORF">D3227_28985</name>
</gene>
<dbReference type="InterPro" id="IPR009057">
    <property type="entry name" value="Homeodomain-like_sf"/>
</dbReference>
<dbReference type="GO" id="GO:0003700">
    <property type="term" value="F:DNA-binding transcription factor activity"/>
    <property type="evidence" value="ECO:0007669"/>
    <property type="project" value="TreeGrafter"/>
</dbReference>
<evidence type="ECO:0000313" key="6">
    <source>
        <dbReference type="EMBL" id="RJT31417.1"/>
    </source>
</evidence>
<keyword evidence="1" id="KW-0805">Transcription regulation</keyword>
<dbReference type="Proteomes" id="UP000272706">
    <property type="component" value="Unassembled WGS sequence"/>
</dbReference>
<keyword evidence="7" id="KW-1185">Reference proteome</keyword>
<dbReference type="PANTHER" id="PTHR30055:SF234">
    <property type="entry name" value="HTH-TYPE TRANSCRIPTIONAL REGULATOR BETI"/>
    <property type="match status" value="1"/>
</dbReference>
<dbReference type="PANTHER" id="PTHR30055">
    <property type="entry name" value="HTH-TYPE TRANSCRIPTIONAL REGULATOR RUTR"/>
    <property type="match status" value="1"/>
</dbReference>